<sequence length="40" mass="4724">MKRCTNEVQYEINIADARLIKKAAYYIAPTTKDFMKQELN</sequence>
<gene>
    <name evidence="1" type="ORF">AMORRO_LOCUS5821</name>
</gene>
<proteinExistence type="predicted"/>
<protein>
    <submittedName>
        <fullName evidence="1">7946_t:CDS:1</fullName>
    </submittedName>
</protein>
<evidence type="ECO:0000313" key="2">
    <source>
        <dbReference type="Proteomes" id="UP000789342"/>
    </source>
</evidence>
<dbReference type="AlphaFoldDB" id="A0A9N9B648"/>
<accession>A0A9N9B648</accession>
<comment type="caution">
    <text evidence="1">The sequence shown here is derived from an EMBL/GenBank/DDBJ whole genome shotgun (WGS) entry which is preliminary data.</text>
</comment>
<reference evidence="1" key="1">
    <citation type="submission" date="2021-06" db="EMBL/GenBank/DDBJ databases">
        <authorList>
            <person name="Kallberg Y."/>
            <person name="Tangrot J."/>
            <person name="Rosling A."/>
        </authorList>
    </citation>
    <scope>NUCLEOTIDE SEQUENCE</scope>
    <source>
        <strain evidence="1">CL551</strain>
    </source>
</reference>
<organism evidence="1 2">
    <name type="scientific">Acaulospora morrowiae</name>
    <dbReference type="NCBI Taxonomy" id="94023"/>
    <lineage>
        <taxon>Eukaryota</taxon>
        <taxon>Fungi</taxon>
        <taxon>Fungi incertae sedis</taxon>
        <taxon>Mucoromycota</taxon>
        <taxon>Glomeromycotina</taxon>
        <taxon>Glomeromycetes</taxon>
        <taxon>Diversisporales</taxon>
        <taxon>Acaulosporaceae</taxon>
        <taxon>Acaulospora</taxon>
    </lineage>
</organism>
<dbReference type="Proteomes" id="UP000789342">
    <property type="component" value="Unassembled WGS sequence"/>
</dbReference>
<dbReference type="EMBL" id="CAJVPV010003644">
    <property type="protein sequence ID" value="CAG8556605.1"/>
    <property type="molecule type" value="Genomic_DNA"/>
</dbReference>
<evidence type="ECO:0000313" key="1">
    <source>
        <dbReference type="EMBL" id="CAG8556605.1"/>
    </source>
</evidence>
<keyword evidence="2" id="KW-1185">Reference proteome</keyword>
<name>A0A9N9B648_9GLOM</name>